<dbReference type="GO" id="GO:0046314">
    <property type="term" value="P:phosphocreatine biosynthetic process"/>
    <property type="evidence" value="ECO:0007669"/>
    <property type="project" value="InterPro"/>
</dbReference>
<feature type="binding site" evidence="6 7">
    <location>
        <begin position="27"/>
        <end position="31"/>
    </location>
    <ligand>
        <name>ATP</name>
        <dbReference type="ChEBI" id="CHEBI:30616"/>
    </ligand>
</feature>
<keyword evidence="1 6" id="KW-0808">Transferase</keyword>
<comment type="function">
    <text evidence="6">Catalyzes the specific phosphorylation of arginine residues in proteins.</text>
</comment>
<name>C8W3V3_DESAS</name>
<comment type="similarity">
    <text evidence="6 7 8">Belongs to the ATP:guanido phosphotransferase family.</text>
</comment>
<feature type="domain" description="Phosphagen kinase C-terminal" evidence="9">
    <location>
        <begin position="24"/>
        <end position="256"/>
    </location>
</feature>
<keyword evidence="4 6" id="KW-0067">ATP-binding</keyword>
<dbReference type="InterPro" id="IPR022414">
    <property type="entry name" value="ATP-guanido_PTrfase_cat"/>
</dbReference>
<organism evidence="10 11">
    <name type="scientific">Desulfofarcimen acetoxidans (strain ATCC 49208 / DSM 771 / KCTC 5769 / VKM B-1644 / 5575)</name>
    <name type="common">Desulfotomaculum acetoxidans</name>
    <dbReference type="NCBI Taxonomy" id="485916"/>
    <lineage>
        <taxon>Bacteria</taxon>
        <taxon>Bacillati</taxon>
        <taxon>Bacillota</taxon>
        <taxon>Clostridia</taxon>
        <taxon>Eubacteriales</taxon>
        <taxon>Peptococcaceae</taxon>
        <taxon>Desulfofarcimen</taxon>
    </lineage>
</organism>
<dbReference type="STRING" id="485916.Dtox_0254"/>
<feature type="binding site" evidence="7">
    <location>
        <begin position="209"/>
        <end position="214"/>
    </location>
    <ligand>
        <name>ATP</name>
        <dbReference type="ChEBI" id="CHEBI:30616"/>
    </ligand>
</feature>
<evidence type="ECO:0000256" key="7">
    <source>
        <dbReference type="PROSITE-ProRule" id="PRU00843"/>
    </source>
</evidence>
<dbReference type="InterPro" id="IPR014746">
    <property type="entry name" value="Gln_synth/guanido_kin_cat_dom"/>
</dbReference>
<feature type="binding site" evidence="6 7">
    <location>
        <position position="93"/>
    </location>
    <ligand>
        <name>ATP</name>
        <dbReference type="ChEBI" id="CHEBI:30616"/>
    </ligand>
</feature>
<evidence type="ECO:0000256" key="8">
    <source>
        <dbReference type="RuleBase" id="RU000505"/>
    </source>
</evidence>
<comment type="caution">
    <text evidence="6">Lacks conserved residue(s) required for the propagation of feature annotation.</text>
</comment>
<evidence type="ECO:0000259" key="9">
    <source>
        <dbReference type="PROSITE" id="PS51510"/>
    </source>
</evidence>
<feature type="binding site" evidence="6 7">
    <location>
        <position position="127"/>
    </location>
    <ligand>
        <name>ATP</name>
        <dbReference type="ChEBI" id="CHEBI:30616"/>
    </ligand>
</feature>
<evidence type="ECO:0000313" key="11">
    <source>
        <dbReference type="Proteomes" id="UP000002217"/>
    </source>
</evidence>
<keyword evidence="2 6" id="KW-0547">Nucleotide-binding</keyword>
<dbReference type="RefSeq" id="WP_015755928.1">
    <property type="nucleotide sequence ID" value="NC_013216.1"/>
</dbReference>
<evidence type="ECO:0000313" key="10">
    <source>
        <dbReference type="EMBL" id="ACV61207.1"/>
    </source>
</evidence>
<dbReference type="CDD" id="cd07930">
    <property type="entry name" value="bacterial_phosphagen_kinase"/>
    <property type="match status" value="1"/>
</dbReference>
<dbReference type="GO" id="GO:0004111">
    <property type="term" value="F:creatine kinase activity"/>
    <property type="evidence" value="ECO:0007669"/>
    <property type="project" value="InterPro"/>
</dbReference>
<dbReference type="NCBIfam" id="NF002194">
    <property type="entry name" value="PRK01059.1-4"/>
    <property type="match status" value="1"/>
</dbReference>
<evidence type="ECO:0000256" key="1">
    <source>
        <dbReference type="ARBA" id="ARBA00022679"/>
    </source>
</evidence>
<evidence type="ECO:0000256" key="6">
    <source>
        <dbReference type="HAMAP-Rule" id="MF_00602"/>
    </source>
</evidence>
<evidence type="ECO:0000256" key="2">
    <source>
        <dbReference type="ARBA" id="ARBA00022741"/>
    </source>
</evidence>
<dbReference type="PROSITE" id="PS00112">
    <property type="entry name" value="PHOSPHAGEN_KINASE"/>
    <property type="match status" value="1"/>
</dbReference>
<dbReference type="EMBL" id="CP001720">
    <property type="protein sequence ID" value="ACV61207.1"/>
    <property type="molecule type" value="Genomic_DNA"/>
</dbReference>
<dbReference type="SUPFAM" id="SSF55931">
    <property type="entry name" value="Glutamine synthetase/guanido kinase"/>
    <property type="match status" value="1"/>
</dbReference>
<dbReference type="PROSITE" id="PS51510">
    <property type="entry name" value="PHOSPHAGEN_KINASE_C"/>
    <property type="match status" value="1"/>
</dbReference>
<gene>
    <name evidence="6" type="primary">mcsB</name>
    <name evidence="10" type="ordered locus">Dtox_0254</name>
</gene>
<sequence>MSLRDIINNTFSNWMDSTAPEADIVISSRIRIARNLKQWPFPHMLPVENAEQVIHAVKAAVSNENFINSFGSLELVWMSELTPVERRILVEKHLISPDLLDNYNKKAVILRSDEAVSIMINEEDHLRLQCVLPGLQLKDAWSLMNKLDDGLEFTLDYSYSDRLGYLTACPTNVGTGLRASVMIHLPGLVLANQIGGVLSAIAKLGITVRGMYGEGTQALGNIFQISNQITLGQAEEEIINNIISITRQLLAQERAARQALLKERNEFLADRVCRSLGILKHARMINAEETMRMFSDVRLGVDLNIIEGIDTGLLSELMVLSRPAYLIKKAGKEITTVDQDILRAELIRERLNG</sequence>
<dbReference type="Pfam" id="PF00217">
    <property type="entry name" value="ATP-gua_Ptrans"/>
    <property type="match status" value="1"/>
</dbReference>
<proteinExistence type="inferred from homology"/>
<comment type="catalytic activity">
    <reaction evidence="5 6">
        <text>L-arginyl-[protein] + ATP = N(omega)-phospho-L-arginyl-[protein] + ADP + H(+)</text>
        <dbReference type="Rhea" id="RHEA:43384"/>
        <dbReference type="Rhea" id="RHEA-COMP:10532"/>
        <dbReference type="Rhea" id="RHEA-COMP:10533"/>
        <dbReference type="ChEBI" id="CHEBI:15378"/>
        <dbReference type="ChEBI" id="CHEBI:29965"/>
        <dbReference type="ChEBI" id="CHEBI:30616"/>
        <dbReference type="ChEBI" id="CHEBI:83226"/>
        <dbReference type="ChEBI" id="CHEBI:456216"/>
        <dbReference type="EC" id="2.7.14.1"/>
    </reaction>
</comment>
<dbReference type="AlphaFoldDB" id="C8W3V3"/>
<dbReference type="Proteomes" id="UP000002217">
    <property type="component" value="Chromosome"/>
</dbReference>
<evidence type="ECO:0000256" key="3">
    <source>
        <dbReference type="ARBA" id="ARBA00022777"/>
    </source>
</evidence>
<dbReference type="InterPro" id="IPR022415">
    <property type="entry name" value="ATP-guanido_PTrfase_AS"/>
</dbReference>
<protein>
    <recommendedName>
        <fullName evidence="6">Protein-arginine kinase</fullName>
        <ecNumber evidence="6">2.7.14.1</ecNumber>
    </recommendedName>
</protein>
<evidence type="ECO:0000256" key="4">
    <source>
        <dbReference type="ARBA" id="ARBA00022840"/>
    </source>
</evidence>
<feature type="binding site" evidence="6 7">
    <location>
        <begin position="178"/>
        <end position="182"/>
    </location>
    <ligand>
        <name>ATP</name>
        <dbReference type="ChEBI" id="CHEBI:30616"/>
    </ligand>
</feature>
<dbReference type="GO" id="GO:1990424">
    <property type="term" value="F:protein arginine kinase activity"/>
    <property type="evidence" value="ECO:0007669"/>
    <property type="project" value="UniProtKB-EC"/>
</dbReference>
<dbReference type="Gene3D" id="3.30.590.10">
    <property type="entry name" value="Glutamine synthetase/guanido kinase, catalytic domain"/>
    <property type="match status" value="1"/>
</dbReference>
<accession>C8W3V3</accession>
<dbReference type="InterPro" id="IPR023660">
    <property type="entry name" value="Arg_Kinase"/>
</dbReference>
<dbReference type="HOGENOM" id="CLU_066591_1_0_9"/>
<evidence type="ECO:0000256" key="5">
    <source>
        <dbReference type="ARBA" id="ARBA00051816"/>
    </source>
</evidence>
<dbReference type="FunFam" id="3.30.590.10:FF:000007">
    <property type="entry name" value="Protein-arginine kinase"/>
    <property type="match status" value="1"/>
</dbReference>
<dbReference type="GO" id="GO:0005615">
    <property type="term" value="C:extracellular space"/>
    <property type="evidence" value="ECO:0007669"/>
    <property type="project" value="TreeGrafter"/>
</dbReference>
<dbReference type="EC" id="2.7.14.1" evidence="6"/>
<reference evidence="10 11" key="1">
    <citation type="journal article" date="2009" name="Stand. Genomic Sci.">
        <title>Complete genome sequence of Desulfotomaculum acetoxidans type strain (5575).</title>
        <authorList>
            <person name="Spring S."/>
            <person name="Lapidus A."/>
            <person name="Schroder M."/>
            <person name="Gleim D."/>
            <person name="Sims D."/>
            <person name="Meincke L."/>
            <person name="Glavina Del Rio T."/>
            <person name="Tice H."/>
            <person name="Copeland A."/>
            <person name="Cheng J.F."/>
            <person name="Lucas S."/>
            <person name="Chen F."/>
            <person name="Nolan M."/>
            <person name="Bruce D."/>
            <person name="Goodwin L."/>
            <person name="Pitluck S."/>
            <person name="Ivanova N."/>
            <person name="Mavromatis K."/>
            <person name="Mikhailova N."/>
            <person name="Pati A."/>
            <person name="Chen A."/>
            <person name="Palaniappan K."/>
            <person name="Land M."/>
            <person name="Hauser L."/>
            <person name="Chang Y.J."/>
            <person name="Jeffries C.D."/>
            <person name="Chain P."/>
            <person name="Saunders E."/>
            <person name="Brettin T."/>
            <person name="Detter J.C."/>
            <person name="Goker M."/>
            <person name="Bristow J."/>
            <person name="Eisen J.A."/>
            <person name="Markowitz V."/>
            <person name="Hugenholtz P."/>
            <person name="Kyrpides N.C."/>
            <person name="Klenk H.P."/>
            <person name="Han C."/>
        </authorList>
    </citation>
    <scope>NUCLEOTIDE SEQUENCE [LARGE SCALE GENOMIC DNA]</scope>
    <source>
        <strain evidence="11">ATCC 49208 / DSM 771 / VKM B-1644</strain>
    </source>
</reference>
<dbReference type="HAMAP" id="MF_00602">
    <property type="entry name" value="Prot_Arg_kinase"/>
    <property type="match status" value="1"/>
</dbReference>
<dbReference type="GO" id="GO:0005524">
    <property type="term" value="F:ATP binding"/>
    <property type="evidence" value="ECO:0007669"/>
    <property type="project" value="UniProtKB-UniRule"/>
</dbReference>
<dbReference type="PANTHER" id="PTHR11547">
    <property type="entry name" value="ARGININE OR CREATINE KINASE"/>
    <property type="match status" value="1"/>
</dbReference>
<dbReference type="InterPro" id="IPR000749">
    <property type="entry name" value="ATP-guanido_PTrfase"/>
</dbReference>
<dbReference type="OrthoDB" id="9791353at2"/>
<dbReference type="PANTHER" id="PTHR11547:SF38">
    <property type="entry name" value="ARGININE KINASE 1-RELATED"/>
    <property type="match status" value="1"/>
</dbReference>
<dbReference type="eggNOG" id="COG3869">
    <property type="taxonomic scope" value="Bacteria"/>
</dbReference>
<keyword evidence="3 6" id="KW-0418">Kinase</keyword>
<dbReference type="KEGG" id="dae:Dtox_0254"/>
<keyword evidence="11" id="KW-1185">Reference proteome</keyword>